<evidence type="ECO:0000313" key="6">
    <source>
        <dbReference type="Proteomes" id="UP001479436"/>
    </source>
</evidence>
<feature type="domain" description="Major facilitator superfamily (MFS) profile" evidence="4">
    <location>
        <begin position="30"/>
        <end position="415"/>
    </location>
</feature>
<feature type="transmembrane region" description="Helical" evidence="3">
    <location>
        <begin position="127"/>
        <end position="147"/>
    </location>
</feature>
<dbReference type="Gene3D" id="1.20.1250.20">
    <property type="entry name" value="MFS general substrate transporter like domains"/>
    <property type="match status" value="2"/>
</dbReference>
<comment type="caution">
    <text evidence="5">The sequence shown here is derived from an EMBL/GenBank/DDBJ whole genome shotgun (WGS) entry which is preliminary data.</text>
</comment>
<dbReference type="PROSITE" id="PS50850">
    <property type="entry name" value="MFS"/>
    <property type="match status" value="1"/>
</dbReference>
<dbReference type="EMBL" id="JASJQH010007010">
    <property type="protein sequence ID" value="KAK9720537.1"/>
    <property type="molecule type" value="Genomic_DNA"/>
</dbReference>
<name>A0ABR2W609_9FUNG</name>
<feature type="transmembrane region" description="Helical" evidence="3">
    <location>
        <begin position="324"/>
        <end position="349"/>
    </location>
</feature>
<feature type="transmembrane region" description="Helical" evidence="3">
    <location>
        <begin position="361"/>
        <end position="381"/>
    </location>
</feature>
<feature type="transmembrane region" description="Helical" evidence="3">
    <location>
        <begin position="159"/>
        <end position="179"/>
    </location>
</feature>
<dbReference type="SUPFAM" id="SSF103473">
    <property type="entry name" value="MFS general substrate transporter"/>
    <property type="match status" value="1"/>
</dbReference>
<dbReference type="InterPro" id="IPR011701">
    <property type="entry name" value="MFS"/>
</dbReference>
<evidence type="ECO:0000256" key="3">
    <source>
        <dbReference type="SAM" id="Phobius"/>
    </source>
</evidence>
<reference evidence="5 6" key="1">
    <citation type="submission" date="2023-04" db="EMBL/GenBank/DDBJ databases">
        <title>Genome of Basidiobolus ranarum AG-B5.</title>
        <authorList>
            <person name="Stajich J.E."/>
            <person name="Carter-House D."/>
            <person name="Gryganskyi A."/>
        </authorList>
    </citation>
    <scope>NUCLEOTIDE SEQUENCE [LARGE SCALE GENOMIC DNA]</scope>
    <source>
        <strain evidence="5 6">AG-B5</strain>
    </source>
</reference>
<evidence type="ECO:0000313" key="5">
    <source>
        <dbReference type="EMBL" id="KAK9720537.1"/>
    </source>
</evidence>
<gene>
    <name evidence="5" type="ORF">K7432_004081</name>
</gene>
<dbReference type="Pfam" id="PF07690">
    <property type="entry name" value="MFS_1"/>
    <property type="match status" value="1"/>
</dbReference>
<accession>A0ABR2W609</accession>
<dbReference type="InterPro" id="IPR050327">
    <property type="entry name" value="Proton-linked_MCT"/>
</dbReference>
<proteinExistence type="inferred from homology"/>
<evidence type="ECO:0000256" key="1">
    <source>
        <dbReference type="ARBA" id="ARBA00004141"/>
    </source>
</evidence>
<feature type="transmembrane region" description="Helical" evidence="3">
    <location>
        <begin position="102"/>
        <end position="121"/>
    </location>
</feature>
<dbReference type="Proteomes" id="UP001479436">
    <property type="component" value="Unassembled WGS sequence"/>
</dbReference>
<feature type="transmembrane region" description="Helical" evidence="3">
    <location>
        <begin position="269"/>
        <end position="287"/>
    </location>
</feature>
<keyword evidence="3" id="KW-1133">Transmembrane helix</keyword>
<comment type="similarity">
    <text evidence="2">Belongs to the major facilitator superfamily. Monocarboxylate porter (TC 2.A.1.13) family.</text>
</comment>
<protein>
    <recommendedName>
        <fullName evidence="4">Major facilitator superfamily (MFS) profile domain-containing protein</fullName>
    </recommendedName>
</protein>
<dbReference type="PANTHER" id="PTHR11360:SF284">
    <property type="entry name" value="EG:103B4.3 PROTEIN-RELATED"/>
    <property type="match status" value="1"/>
</dbReference>
<evidence type="ECO:0000256" key="2">
    <source>
        <dbReference type="ARBA" id="ARBA00006727"/>
    </source>
</evidence>
<feature type="transmembrane region" description="Helical" evidence="3">
    <location>
        <begin position="393"/>
        <end position="414"/>
    </location>
</feature>
<dbReference type="InterPro" id="IPR020846">
    <property type="entry name" value="MFS_dom"/>
</dbReference>
<comment type="subcellular location">
    <subcellularLocation>
        <location evidence="1">Membrane</location>
        <topology evidence="1">Multi-pass membrane protein</topology>
    </subcellularLocation>
</comment>
<feature type="transmembrane region" description="Helical" evidence="3">
    <location>
        <begin position="191"/>
        <end position="212"/>
    </location>
</feature>
<dbReference type="InterPro" id="IPR036259">
    <property type="entry name" value="MFS_trans_sf"/>
</dbReference>
<sequence>MNQKSFPIECEEESVADIADKEGTSPDGGFGWLVVFGCFLVNFVVLGVQYTYGIYQEYYYTVLFQKQEKISTLSLVGTLSTTLTAILGIFTGRLIDRYGYRTIASTGAIFLTAGLIAASFANKVWHLYLSQGMLYGVGASLCFYPAVSLPSQWFDKRRGLATGMAIAGTGVGGLALGPLTRKLIDIIGVEWTLRAVGVGAFIVLALAIPLLRSRLAPPPRSNFFNMELLTNKYFQVLFSGGLVVSLGYLIPFFYIPSYAVNQGLASSDGALIIGIVNATGAVGRIAVGSIADKVGRVNMIFICVLVASLDVLIFWNLAHTFGTILSFGMIYSFFAGGYIGLIPVVTAELFGISGIATSTGLVYASTGIGYLIGVPVAGAILDSTAPTTNYKGTILFGGFSMLVAAALLFTLRVLKYGFRYP</sequence>
<feature type="transmembrane region" description="Helical" evidence="3">
    <location>
        <begin position="30"/>
        <end position="50"/>
    </location>
</feature>
<keyword evidence="6" id="KW-1185">Reference proteome</keyword>
<evidence type="ECO:0000259" key="4">
    <source>
        <dbReference type="PROSITE" id="PS50850"/>
    </source>
</evidence>
<dbReference type="CDD" id="cd17352">
    <property type="entry name" value="MFS_MCT_SLC16"/>
    <property type="match status" value="1"/>
</dbReference>
<feature type="transmembrane region" description="Helical" evidence="3">
    <location>
        <begin position="299"/>
        <end position="318"/>
    </location>
</feature>
<keyword evidence="3" id="KW-0472">Membrane</keyword>
<feature type="transmembrane region" description="Helical" evidence="3">
    <location>
        <begin position="70"/>
        <end position="90"/>
    </location>
</feature>
<dbReference type="PANTHER" id="PTHR11360">
    <property type="entry name" value="MONOCARBOXYLATE TRANSPORTER"/>
    <property type="match status" value="1"/>
</dbReference>
<organism evidence="5 6">
    <name type="scientific">Basidiobolus ranarum</name>
    <dbReference type="NCBI Taxonomy" id="34480"/>
    <lineage>
        <taxon>Eukaryota</taxon>
        <taxon>Fungi</taxon>
        <taxon>Fungi incertae sedis</taxon>
        <taxon>Zoopagomycota</taxon>
        <taxon>Entomophthoromycotina</taxon>
        <taxon>Basidiobolomycetes</taxon>
        <taxon>Basidiobolales</taxon>
        <taxon>Basidiobolaceae</taxon>
        <taxon>Basidiobolus</taxon>
    </lineage>
</organism>
<feature type="transmembrane region" description="Helical" evidence="3">
    <location>
        <begin position="233"/>
        <end position="257"/>
    </location>
</feature>
<keyword evidence="3" id="KW-0812">Transmembrane</keyword>